<proteinExistence type="inferred from homology"/>
<feature type="domain" description="DYW" evidence="4">
    <location>
        <begin position="468"/>
        <end position="560"/>
    </location>
</feature>
<dbReference type="Gene3D" id="1.25.40.10">
    <property type="entry name" value="Tetratricopeptide repeat domain"/>
    <property type="match status" value="3"/>
</dbReference>
<dbReference type="Pfam" id="PF14432">
    <property type="entry name" value="DYW_deaminase"/>
    <property type="match status" value="1"/>
</dbReference>
<feature type="repeat" description="PPR" evidence="3">
    <location>
        <begin position="149"/>
        <end position="183"/>
    </location>
</feature>
<dbReference type="FunFam" id="1.25.40.10:FF:000090">
    <property type="entry name" value="Pentatricopeptide repeat-containing protein, chloroplastic"/>
    <property type="match status" value="1"/>
</dbReference>
<evidence type="ECO:0000313" key="5">
    <source>
        <dbReference type="EMBL" id="GAA0184628.1"/>
    </source>
</evidence>
<feature type="repeat" description="PPR" evidence="3">
    <location>
        <begin position="16"/>
        <end position="50"/>
    </location>
</feature>
<dbReference type="FunFam" id="1.25.40.10:FF:000348">
    <property type="entry name" value="Pentatricopeptide repeat-containing protein chloroplastic"/>
    <property type="match status" value="1"/>
</dbReference>
<evidence type="ECO:0000313" key="6">
    <source>
        <dbReference type="Proteomes" id="UP001454036"/>
    </source>
</evidence>
<dbReference type="GO" id="GO:0008270">
    <property type="term" value="F:zinc ion binding"/>
    <property type="evidence" value="ECO:0007669"/>
    <property type="project" value="InterPro"/>
</dbReference>
<dbReference type="GO" id="GO:0009451">
    <property type="term" value="P:RNA modification"/>
    <property type="evidence" value="ECO:0007669"/>
    <property type="project" value="InterPro"/>
</dbReference>
<dbReference type="EMBL" id="BAABME010012032">
    <property type="protein sequence ID" value="GAA0184628.1"/>
    <property type="molecule type" value="Genomic_DNA"/>
</dbReference>
<accession>A0AAV3RU87</accession>
<organism evidence="5 6">
    <name type="scientific">Lithospermum erythrorhizon</name>
    <name type="common">Purple gromwell</name>
    <name type="synonym">Lithospermum officinale var. erythrorhizon</name>
    <dbReference type="NCBI Taxonomy" id="34254"/>
    <lineage>
        <taxon>Eukaryota</taxon>
        <taxon>Viridiplantae</taxon>
        <taxon>Streptophyta</taxon>
        <taxon>Embryophyta</taxon>
        <taxon>Tracheophyta</taxon>
        <taxon>Spermatophyta</taxon>
        <taxon>Magnoliopsida</taxon>
        <taxon>eudicotyledons</taxon>
        <taxon>Gunneridae</taxon>
        <taxon>Pentapetalae</taxon>
        <taxon>asterids</taxon>
        <taxon>lamiids</taxon>
        <taxon>Boraginales</taxon>
        <taxon>Boraginaceae</taxon>
        <taxon>Boraginoideae</taxon>
        <taxon>Lithospermeae</taxon>
        <taxon>Lithospermum</taxon>
    </lineage>
</organism>
<protein>
    <recommendedName>
        <fullName evidence="4">DYW domain-containing protein</fullName>
    </recommendedName>
</protein>
<sequence length="560" mass="63677">MQPYSTRIFHQVDYPNPFVYTALIRGYCNEKNQEKGVEMYRHMRVNYVDPVSFTLTCLLKSCSDEENLILGRQMHKERVTIGGFCRDVFVCNTLIDMYVKCGELGDARKVFDEMPKRDVISWTTLIVAYMKKGDTVGARVLFRGLDDKDMVAWTAMVTGFEQNGRPREALRYFEMMMNSGVEADELTLVGVISACAQLGAIKYAGWVRNMAERLGFGPEDSVFMGSSLIDMYSKCGSVMEAYEVFKGMRVKNVFSYSSMIVGFAAHGCGKAAFDLFEEMIKTDIKPNKVTFIGVLSACSHSGLVDEGRKYFDMMEKWYGVVPDVDHYTCLIDLLGRAGQLEEALHVIRDMPMEPHGGIWGAVLGACRIHKNPDIAEFAANHLFELEPDGIGNYVLLANIYASVGRWEGVQKVRKLVRERGLRKNPACSWVEGEKGIIHEFYSNDATHPKSREIELVLKDLLQRLKLQGYEPNLSSVPYDLSEEEKKKILYTHSEKLALAYALLTSDNFLPIRIMKNLRICEDCHLFMCAASQITSREIIIRDNVRFHHFRDGKCSCGNFW</sequence>
<dbReference type="InterPro" id="IPR046848">
    <property type="entry name" value="E_motif"/>
</dbReference>
<evidence type="ECO:0000256" key="1">
    <source>
        <dbReference type="ARBA" id="ARBA00006643"/>
    </source>
</evidence>
<name>A0AAV3RU87_LITER</name>
<dbReference type="PROSITE" id="PS51375">
    <property type="entry name" value="PPR"/>
    <property type="match status" value="5"/>
</dbReference>
<gene>
    <name evidence="5" type="ORF">LIER_31916</name>
</gene>
<dbReference type="Proteomes" id="UP001454036">
    <property type="component" value="Unassembled WGS sequence"/>
</dbReference>
<keyword evidence="2" id="KW-0677">Repeat</keyword>
<feature type="repeat" description="PPR" evidence="3">
    <location>
        <begin position="87"/>
        <end position="121"/>
    </location>
</feature>
<comment type="caution">
    <text evidence="5">The sequence shown here is derived from an EMBL/GenBank/DDBJ whole genome shotgun (WGS) entry which is preliminary data.</text>
</comment>
<keyword evidence="6" id="KW-1185">Reference proteome</keyword>
<reference evidence="5 6" key="1">
    <citation type="submission" date="2024-01" db="EMBL/GenBank/DDBJ databases">
        <title>The complete chloroplast genome sequence of Lithospermum erythrorhizon: insights into the phylogenetic relationship among Boraginaceae species and the maternal lineages of purple gromwells.</title>
        <authorList>
            <person name="Okada T."/>
            <person name="Watanabe K."/>
        </authorList>
    </citation>
    <scope>NUCLEOTIDE SEQUENCE [LARGE SCALE GENOMIC DNA]</scope>
</reference>
<evidence type="ECO:0000256" key="3">
    <source>
        <dbReference type="PROSITE-ProRule" id="PRU00708"/>
    </source>
</evidence>
<dbReference type="GO" id="GO:0003723">
    <property type="term" value="F:RNA binding"/>
    <property type="evidence" value="ECO:0007669"/>
    <property type="project" value="InterPro"/>
</dbReference>
<dbReference type="InterPro" id="IPR046960">
    <property type="entry name" value="PPR_At4g14850-like_plant"/>
</dbReference>
<dbReference type="AlphaFoldDB" id="A0AAV3RU87"/>
<dbReference type="InterPro" id="IPR002885">
    <property type="entry name" value="PPR_rpt"/>
</dbReference>
<dbReference type="NCBIfam" id="TIGR00756">
    <property type="entry name" value="PPR"/>
    <property type="match status" value="6"/>
</dbReference>
<dbReference type="Pfam" id="PF20431">
    <property type="entry name" value="E_motif"/>
    <property type="match status" value="1"/>
</dbReference>
<dbReference type="PANTHER" id="PTHR47926:SF523">
    <property type="entry name" value="DYW DOMAIN-CONTAINING PROTEIN"/>
    <property type="match status" value="1"/>
</dbReference>
<dbReference type="InterPro" id="IPR011990">
    <property type="entry name" value="TPR-like_helical_dom_sf"/>
</dbReference>
<dbReference type="InterPro" id="IPR046849">
    <property type="entry name" value="E2_motif"/>
</dbReference>
<comment type="similarity">
    <text evidence="1">Belongs to the PPR family. PCMP-H subfamily.</text>
</comment>
<evidence type="ECO:0000259" key="4">
    <source>
        <dbReference type="Pfam" id="PF14432"/>
    </source>
</evidence>
<dbReference type="PANTHER" id="PTHR47926">
    <property type="entry name" value="PENTATRICOPEPTIDE REPEAT-CONTAINING PROTEIN"/>
    <property type="match status" value="1"/>
</dbReference>
<feature type="repeat" description="PPR" evidence="3">
    <location>
        <begin position="252"/>
        <end position="286"/>
    </location>
</feature>
<dbReference type="Pfam" id="PF20430">
    <property type="entry name" value="Eplus_motif"/>
    <property type="match status" value="1"/>
</dbReference>
<dbReference type="Pfam" id="PF13041">
    <property type="entry name" value="PPR_2"/>
    <property type="match status" value="4"/>
</dbReference>
<dbReference type="Pfam" id="PF12854">
    <property type="entry name" value="PPR_1"/>
    <property type="match status" value="1"/>
</dbReference>
<feature type="repeat" description="PPR" evidence="3">
    <location>
        <begin position="323"/>
        <end position="353"/>
    </location>
</feature>
<dbReference type="Pfam" id="PF01535">
    <property type="entry name" value="PPR"/>
    <property type="match status" value="1"/>
</dbReference>
<dbReference type="InterPro" id="IPR032867">
    <property type="entry name" value="DYW_dom"/>
</dbReference>
<evidence type="ECO:0000256" key="2">
    <source>
        <dbReference type="ARBA" id="ARBA00022737"/>
    </source>
</evidence>